<keyword evidence="1" id="KW-0812">Transmembrane</keyword>
<gene>
    <name evidence="2" type="ORF">PMAYCL1PPCAC_10619</name>
</gene>
<proteinExistence type="predicted"/>
<keyword evidence="1" id="KW-1133">Transmembrane helix</keyword>
<feature type="transmembrane region" description="Helical" evidence="1">
    <location>
        <begin position="48"/>
        <end position="66"/>
    </location>
</feature>
<comment type="caution">
    <text evidence="2">The sequence shown here is derived from an EMBL/GenBank/DDBJ whole genome shotgun (WGS) entry which is preliminary data.</text>
</comment>
<keyword evidence="3" id="KW-1185">Reference proteome</keyword>
<evidence type="ECO:0000313" key="2">
    <source>
        <dbReference type="EMBL" id="GMR40424.1"/>
    </source>
</evidence>
<reference evidence="3" key="1">
    <citation type="submission" date="2022-10" db="EMBL/GenBank/DDBJ databases">
        <title>Genome assembly of Pristionchus species.</title>
        <authorList>
            <person name="Yoshida K."/>
            <person name="Sommer R.J."/>
        </authorList>
    </citation>
    <scope>NUCLEOTIDE SEQUENCE [LARGE SCALE GENOMIC DNA]</scope>
    <source>
        <strain evidence="3">RS5460</strain>
    </source>
</reference>
<evidence type="ECO:0000256" key="1">
    <source>
        <dbReference type="SAM" id="Phobius"/>
    </source>
</evidence>
<evidence type="ECO:0000313" key="3">
    <source>
        <dbReference type="Proteomes" id="UP001328107"/>
    </source>
</evidence>
<protein>
    <submittedName>
        <fullName evidence="2">Uncharacterized protein</fullName>
    </submittedName>
</protein>
<name>A0AAN4ZJC8_9BILA</name>
<feature type="transmembrane region" description="Helical" evidence="1">
    <location>
        <begin position="78"/>
        <end position="96"/>
    </location>
</feature>
<sequence>MHMIRGRSKVSENMIWRGLGNHGHSQLNDSAALAAAGVVISKKVLASLPVRGLAVLSILFAAAAVALGSVKRLMVQPFFAYAYAISTLLVAVATVAPE</sequence>
<feature type="non-terminal residue" evidence="2">
    <location>
        <position position="98"/>
    </location>
</feature>
<dbReference type="Proteomes" id="UP001328107">
    <property type="component" value="Unassembled WGS sequence"/>
</dbReference>
<organism evidence="2 3">
    <name type="scientific">Pristionchus mayeri</name>
    <dbReference type="NCBI Taxonomy" id="1317129"/>
    <lineage>
        <taxon>Eukaryota</taxon>
        <taxon>Metazoa</taxon>
        <taxon>Ecdysozoa</taxon>
        <taxon>Nematoda</taxon>
        <taxon>Chromadorea</taxon>
        <taxon>Rhabditida</taxon>
        <taxon>Rhabditina</taxon>
        <taxon>Diplogasteromorpha</taxon>
        <taxon>Diplogasteroidea</taxon>
        <taxon>Neodiplogasteridae</taxon>
        <taxon>Pristionchus</taxon>
    </lineage>
</organism>
<dbReference type="EMBL" id="BTRK01000003">
    <property type="protein sequence ID" value="GMR40424.1"/>
    <property type="molecule type" value="Genomic_DNA"/>
</dbReference>
<keyword evidence="1" id="KW-0472">Membrane</keyword>
<dbReference type="AlphaFoldDB" id="A0AAN4ZJC8"/>
<accession>A0AAN4ZJC8</accession>